<keyword evidence="9" id="KW-1185">Reference proteome</keyword>
<dbReference type="OrthoDB" id="4501241at2"/>
<dbReference type="SUPFAM" id="SSF102114">
    <property type="entry name" value="Radical SAM enzymes"/>
    <property type="match status" value="1"/>
</dbReference>
<accession>A0A1I3NSK4</accession>
<evidence type="ECO:0000256" key="4">
    <source>
        <dbReference type="ARBA" id="ARBA00023004"/>
    </source>
</evidence>
<dbReference type="Proteomes" id="UP000198635">
    <property type="component" value="Unassembled WGS sequence"/>
</dbReference>
<evidence type="ECO:0000256" key="3">
    <source>
        <dbReference type="ARBA" id="ARBA00022723"/>
    </source>
</evidence>
<keyword evidence="3" id="KW-0479">Metal-binding</keyword>
<dbReference type="Gene3D" id="3.20.20.70">
    <property type="entry name" value="Aldolase class I"/>
    <property type="match status" value="1"/>
</dbReference>
<evidence type="ECO:0000256" key="2">
    <source>
        <dbReference type="ARBA" id="ARBA00022691"/>
    </source>
</evidence>
<evidence type="ECO:0000313" key="8">
    <source>
        <dbReference type="EMBL" id="SFJ12253.1"/>
    </source>
</evidence>
<dbReference type="GO" id="GO:0051536">
    <property type="term" value="F:iron-sulfur cluster binding"/>
    <property type="evidence" value="ECO:0007669"/>
    <property type="project" value="UniProtKB-KW"/>
</dbReference>
<dbReference type="CDD" id="cd01335">
    <property type="entry name" value="Radical_SAM"/>
    <property type="match status" value="1"/>
</dbReference>
<dbReference type="InterPro" id="IPR058240">
    <property type="entry name" value="rSAM_sf"/>
</dbReference>
<keyword evidence="4" id="KW-0408">Iron</keyword>
<dbReference type="PANTHER" id="PTHR43288">
    <property type="entry name" value="BIOTIN SYNTHASE-RELATED PROTEIN, RADICAL SAM SUPERFAMILY"/>
    <property type="match status" value="1"/>
</dbReference>
<dbReference type="InterPro" id="IPR013785">
    <property type="entry name" value="Aldolase_TIM"/>
</dbReference>
<dbReference type="GO" id="GO:0003824">
    <property type="term" value="F:catalytic activity"/>
    <property type="evidence" value="ECO:0007669"/>
    <property type="project" value="InterPro"/>
</dbReference>
<gene>
    <name evidence="8" type="ORF">SAMN04488082_101378</name>
</gene>
<proteinExistence type="predicted"/>
<dbReference type="EMBL" id="FORX01000001">
    <property type="protein sequence ID" value="SFJ12253.1"/>
    <property type="molecule type" value="Genomic_DNA"/>
</dbReference>
<dbReference type="PANTHER" id="PTHR43288:SF1">
    <property type="entry name" value="GLYCYL-RADICAL ENZYME ACTIVATING ENZYME MJ0021-RELATED"/>
    <property type="match status" value="1"/>
</dbReference>
<feature type="domain" description="Radical SAM core" evidence="7">
    <location>
        <begin position="80"/>
        <end position="193"/>
    </location>
</feature>
<dbReference type="InterPro" id="IPR007197">
    <property type="entry name" value="rSAM"/>
</dbReference>
<evidence type="ECO:0000256" key="5">
    <source>
        <dbReference type="ARBA" id="ARBA00023014"/>
    </source>
</evidence>
<dbReference type="GO" id="GO:0046872">
    <property type="term" value="F:metal ion binding"/>
    <property type="evidence" value="ECO:0007669"/>
    <property type="project" value="UniProtKB-KW"/>
</dbReference>
<dbReference type="SFLD" id="SFLDG01108">
    <property type="entry name" value="Uncharacterised_Radical_SAM_Su"/>
    <property type="match status" value="1"/>
</dbReference>
<dbReference type="InterPro" id="IPR040087">
    <property type="entry name" value="MJ0021-like"/>
</dbReference>
<evidence type="ECO:0000256" key="1">
    <source>
        <dbReference type="ARBA" id="ARBA00001966"/>
    </source>
</evidence>
<sequence length="433" mass="47817">MNDEQTRDHFIEMNAREYGPIFNYINWITEERARLANQERIQLLQAPGVSVSCLGTKIHHGALSPGCLQCSGMAWSCLFISGRCNGRCFYCPTPQNMDDPPMSGSVPFHRAQDYADYVRFFGFAGASVSGGEPFLDFDKSLAFVQSLRRTCDPALHIWLYTNGMLVTEEKLARLAAAGLNEIRFDIGATDYDLKFVRQAAGIVATVTVEIPAVPEEAGLLEALLPELSTVGVSHLNLHQLRLTPHNARHLLEHDYTYIHGPKVTVLESELCALGLVAHAAANKLELAVNYCSFVYKYRFQAAASRRRFGVRLLENGELLTENGFIRTPATAVAATEAGSNPPAQEEADLLGMNRAGRPSYAAAFVRPLANPEFQHREIPISVDFAVFLERHPARPTADTVAQHPEADPATASLHQPSLEESYEWITPGLGVYF</sequence>
<dbReference type="SFLD" id="SFLDS00029">
    <property type="entry name" value="Radical_SAM"/>
    <property type="match status" value="1"/>
</dbReference>
<organism evidence="8 9">
    <name type="scientific">Desulfomicrobium apsheronum</name>
    <dbReference type="NCBI Taxonomy" id="52560"/>
    <lineage>
        <taxon>Bacteria</taxon>
        <taxon>Pseudomonadati</taxon>
        <taxon>Thermodesulfobacteriota</taxon>
        <taxon>Desulfovibrionia</taxon>
        <taxon>Desulfovibrionales</taxon>
        <taxon>Desulfomicrobiaceae</taxon>
        <taxon>Desulfomicrobium</taxon>
    </lineage>
</organism>
<reference evidence="9" key="1">
    <citation type="submission" date="2016-10" db="EMBL/GenBank/DDBJ databases">
        <authorList>
            <person name="Varghese N."/>
            <person name="Submissions S."/>
        </authorList>
    </citation>
    <scope>NUCLEOTIDE SEQUENCE [LARGE SCALE GENOMIC DNA]</scope>
    <source>
        <strain evidence="9">DSM 5918</strain>
    </source>
</reference>
<dbReference type="AlphaFoldDB" id="A0A1I3NSK4"/>
<evidence type="ECO:0000256" key="6">
    <source>
        <dbReference type="SAM" id="MobiDB-lite"/>
    </source>
</evidence>
<comment type="cofactor">
    <cofactor evidence="1">
        <name>[4Fe-4S] cluster</name>
        <dbReference type="ChEBI" id="CHEBI:49883"/>
    </cofactor>
</comment>
<dbReference type="RefSeq" id="WP_092372427.1">
    <property type="nucleotide sequence ID" value="NZ_FORX01000001.1"/>
</dbReference>
<protein>
    <submittedName>
        <fullName evidence="8">Uncharacterized conserved protein</fullName>
    </submittedName>
</protein>
<keyword evidence="2" id="KW-0949">S-adenosyl-L-methionine</keyword>
<dbReference type="Pfam" id="PF04055">
    <property type="entry name" value="Radical_SAM"/>
    <property type="match status" value="1"/>
</dbReference>
<evidence type="ECO:0000313" key="9">
    <source>
        <dbReference type="Proteomes" id="UP000198635"/>
    </source>
</evidence>
<dbReference type="STRING" id="52560.SAMN04488082_101378"/>
<name>A0A1I3NSK4_9BACT</name>
<feature type="region of interest" description="Disordered" evidence="6">
    <location>
        <begin position="395"/>
        <end position="415"/>
    </location>
</feature>
<evidence type="ECO:0000259" key="7">
    <source>
        <dbReference type="Pfam" id="PF04055"/>
    </source>
</evidence>
<keyword evidence="5" id="KW-0411">Iron-sulfur</keyword>